<dbReference type="SUPFAM" id="SSF52499">
    <property type="entry name" value="Isochorismatase-like hydrolases"/>
    <property type="match status" value="1"/>
</dbReference>
<keyword evidence="5" id="KW-1185">Reference proteome</keyword>
<dbReference type="Gene3D" id="3.40.50.850">
    <property type="entry name" value="Isochorismatase-like"/>
    <property type="match status" value="1"/>
</dbReference>
<evidence type="ECO:0000313" key="6">
    <source>
        <dbReference type="Proteomes" id="UP000581087"/>
    </source>
</evidence>
<dbReference type="RefSeq" id="WP_129175884.1">
    <property type="nucleotide sequence ID" value="NZ_JACCBI010000001.1"/>
</dbReference>
<evidence type="ECO:0000313" key="4">
    <source>
        <dbReference type="EMBL" id="RXZ85725.1"/>
    </source>
</evidence>
<feature type="domain" description="Isochorismatase-like" evidence="2">
    <location>
        <begin position="17"/>
        <end position="203"/>
    </location>
</feature>
<reference evidence="4 5" key="1">
    <citation type="submission" date="2019-01" db="EMBL/GenBank/DDBJ databases">
        <title>Agromyces.</title>
        <authorList>
            <person name="Li J."/>
        </authorList>
    </citation>
    <scope>NUCLEOTIDE SEQUENCE [LARGE SCALE GENOMIC DNA]</scope>
    <source>
        <strain evidence="4 5">DSM 23870</strain>
    </source>
</reference>
<proteinExistence type="predicted"/>
<dbReference type="InterPro" id="IPR050272">
    <property type="entry name" value="Isochorismatase-like_hydrls"/>
</dbReference>
<dbReference type="GO" id="GO:0016787">
    <property type="term" value="F:hydrolase activity"/>
    <property type="evidence" value="ECO:0007669"/>
    <property type="project" value="UniProtKB-KW"/>
</dbReference>
<comment type="caution">
    <text evidence="4">The sequence shown here is derived from an EMBL/GenBank/DDBJ whole genome shotgun (WGS) entry which is preliminary data.</text>
</comment>
<dbReference type="InterPro" id="IPR000868">
    <property type="entry name" value="Isochorismatase-like_dom"/>
</dbReference>
<sequence>MSLRDRQLAALGGGGGALLVVDVQRSFGDPEMLADFSLSEQAAADVAAAVSRSAELVADARADGVPVYWIELATETPWRASQWLRTGDPDHPIDDGEPCVVGTEGAEWYVLEPRDDEPRFRKTGYSGFLGTGLAERLRADGIRWVSVIGLTTECCILATATDAVQLDWPVFVPRDATAAYAPHLHENALGLLALNVAVIGDADELVALWGGEETS</sequence>
<dbReference type="PANTHER" id="PTHR43540">
    <property type="entry name" value="PEROXYUREIDOACRYLATE/UREIDOACRYLATE AMIDOHYDROLASE-RELATED"/>
    <property type="match status" value="1"/>
</dbReference>
<keyword evidence="1 4" id="KW-0378">Hydrolase</keyword>
<dbReference type="InterPro" id="IPR036380">
    <property type="entry name" value="Isochorismatase-like_sf"/>
</dbReference>
<organism evidence="4 5">
    <name type="scientific">Agromyces atrinae</name>
    <dbReference type="NCBI Taxonomy" id="592376"/>
    <lineage>
        <taxon>Bacteria</taxon>
        <taxon>Bacillati</taxon>
        <taxon>Actinomycetota</taxon>
        <taxon>Actinomycetes</taxon>
        <taxon>Micrococcales</taxon>
        <taxon>Microbacteriaceae</taxon>
        <taxon>Agromyces</taxon>
    </lineage>
</organism>
<reference evidence="3 6" key="2">
    <citation type="submission" date="2020-07" db="EMBL/GenBank/DDBJ databases">
        <title>Sequencing the genomes of 1000 actinobacteria strains.</title>
        <authorList>
            <person name="Klenk H.-P."/>
        </authorList>
    </citation>
    <scope>NUCLEOTIDE SEQUENCE [LARGE SCALE GENOMIC DNA]</scope>
    <source>
        <strain evidence="3 6">DSM 23870</strain>
    </source>
</reference>
<evidence type="ECO:0000256" key="1">
    <source>
        <dbReference type="ARBA" id="ARBA00022801"/>
    </source>
</evidence>
<dbReference type="AlphaFoldDB" id="A0A4Q2M1F2"/>
<dbReference type="Pfam" id="PF00857">
    <property type="entry name" value="Isochorismatase"/>
    <property type="match status" value="1"/>
</dbReference>
<dbReference type="OrthoDB" id="9794942at2"/>
<dbReference type="EMBL" id="SDPM01000007">
    <property type="protein sequence ID" value="RXZ85725.1"/>
    <property type="molecule type" value="Genomic_DNA"/>
</dbReference>
<dbReference type="Proteomes" id="UP000581087">
    <property type="component" value="Unassembled WGS sequence"/>
</dbReference>
<evidence type="ECO:0000259" key="2">
    <source>
        <dbReference type="Pfam" id="PF00857"/>
    </source>
</evidence>
<dbReference type="CDD" id="cd00431">
    <property type="entry name" value="cysteine_hydrolases"/>
    <property type="match status" value="1"/>
</dbReference>
<evidence type="ECO:0000313" key="5">
    <source>
        <dbReference type="Proteomes" id="UP000292686"/>
    </source>
</evidence>
<dbReference type="Proteomes" id="UP000292686">
    <property type="component" value="Unassembled WGS sequence"/>
</dbReference>
<evidence type="ECO:0000313" key="3">
    <source>
        <dbReference type="EMBL" id="NYD65548.1"/>
    </source>
</evidence>
<dbReference type="EMBL" id="JACCBI010000001">
    <property type="protein sequence ID" value="NYD65548.1"/>
    <property type="molecule type" value="Genomic_DNA"/>
</dbReference>
<name>A0A4Q2M1F2_9MICO</name>
<protein>
    <submittedName>
        <fullName evidence="4">Cysteine hydrolase</fullName>
    </submittedName>
    <submittedName>
        <fullName evidence="3">Nicotinamidase-related amidase</fullName>
    </submittedName>
</protein>
<accession>A0A4Q2M1F2</accession>
<gene>
    <name evidence="3" type="ORF">BJ972_000067</name>
    <name evidence="4" type="ORF">ESP50_13065</name>
</gene>